<keyword evidence="4" id="KW-1185">Reference proteome</keyword>
<organism evidence="3 4">
    <name type="scientific">Bacteriovorax antarcticus</name>
    <dbReference type="NCBI Taxonomy" id="3088717"/>
    <lineage>
        <taxon>Bacteria</taxon>
        <taxon>Pseudomonadati</taxon>
        <taxon>Bdellovibrionota</taxon>
        <taxon>Bacteriovoracia</taxon>
        <taxon>Bacteriovoracales</taxon>
        <taxon>Bacteriovoracaceae</taxon>
        <taxon>Bacteriovorax</taxon>
    </lineage>
</organism>
<evidence type="ECO:0000256" key="1">
    <source>
        <dbReference type="ARBA" id="ARBA00008542"/>
    </source>
</evidence>
<protein>
    <submittedName>
        <fullName evidence="3">Type 1 glutamine amidotransferase domain-containing protein</fullName>
    </submittedName>
</protein>
<dbReference type="SUPFAM" id="SSF52317">
    <property type="entry name" value="Class I glutamine amidotransferase-like"/>
    <property type="match status" value="1"/>
</dbReference>
<reference evidence="3 4" key="1">
    <citation type="submission" date="2023-11" db="EMBL/GenBank/DDBJ databases">
        <title>A Novel Polar Bacteriovorax (B. antarcticus) Isolated from the Biocrust in Antarctica.</title>
        <authorList>
            <person name="Mun W."/>
            <person name="Choi S.Y."/>
            <person name="Mitchell R.J."/>
        </authorList>
    </citation>
    <scope>NUCLEOTIDE SEQUENCE [LARGE SCALE GENOMIC DNA]</scope>
    <source>
        <strain evidence="3 4">PP10</strain>
    </source>
</reference>
<dbReference type="InterPro" id="IPR029062">
    <property type="entry name" value="Class_I_gatase-like"/>
</dbReference>
<dbReference type="NCBIfam" id="TIGR01382">
    <property type="entry name" value="PfpI"/>
    <property type="match status" value="1"/>
</dbReference>
<proteinExistence type="inferred from homology"/>
<comment type="similarity">
    <text evidence="1">Belongs to the peptidase C56 family.</text>
</comment>
<dbReference type="Gene3D" id="3.40.50.880">
    <property type="match status" value="1"/>
</dbReference>
<accession>A0ABU5VX92</accession>
<dbReference type="PANTHER" id="PTHR42733:SF12">
    <property type="entry name" value="PROTEINASE"/>
    <property type="match status" value="1"/>
</dbReference>
<keyword evidence="3" id="KW-0315">Glutamine amidotransferase</keyword>
<dbReference type="PROSITE" id="PS51273">
    <property type="entry name" value="GATASE_TYPE_1"/>
    <property type="match status" value="1"/>
</dbReference>
<name>A0ABU5VX92_9BACT</name>
<dbReference type="PANTHER" id="PTHR42733">
    <property type="entry name" value="DJ-1 PROTEIN"/>
    <property type="match status" value="1"/>
</dbReference>
<evidence type="ECO:0000313" key="4">
    <source>
        <dbReference type="Proteomes" id="UP001302274"/>
    </source>
</evidence>
<evidence type="ECO:0000259" key="2">
    <source>
        <dbReference type="Pfam" id="PF01965"/>
    </source>
</evidence>
<dbReference type="Proteomes" id="UP001302274">
    <property type="component" value="Unassembled WGS sequence"/>
</dbReference>
<dbReference type="InterPro" id="IPR002818">
    <property type="entry name" value="DJ-1/PfpI"/>
</dbReference>
<dbReference type="InterPro" id="IPR006286">
    <property type="entry name" value="C56_PfpI-like"/>
</dbReference>
<gene>
    <name evidence="3" type="ORF">SHI21_15725</name>
</gene>
<feature type="domain" description="DJ-1/PfpI" evidence="2">
    <location>
        <begin position="11"/>
        <end position="178"/>
    </location>
</feature>
<dbReference type="Pfam" id="PF01965">
    <property type="entry name" value="DJ-1_PfpI"/>
    <property type="match status" value="1"/>
</dbReference>
<sequence>MFEAKHQLDNKRIAILATDGFEESELFEPKKALEDAGAKVNIISLKSGDIKAWKKTDWGKSIHVDAVVGDANQMQFDALMIPGGVMNPDKLRNDKKAVDFVKSFVSAGKPIASICHGPQVLIETGMTKGKTMTSWSSLKTDLTNSGANWVDREVVVDDNLITSRSPDDIPAFNKKMIEGFAATPKRK</sequence>
<dbReference type="RefSeq" id="WP_323577791.1">
    <property type="nucleotide sequence ID" value="NZ_JAYGJQ010000002.1"/>
</dbReference>
<dbReference type="CDD" id="cd03134">
    <property type="entry name" value="GATase1_PfpI_like"/>
    <property type="match status" value="1"/>
</dbReference>
<dbReference type="PROSITE" id="PS51276">
    <property type="entry name" value="PEPTIDASE_C56_PFPI"/>
    <property type="match status" value="1"/>
</dbReference>
<comment type="caution">
    <text evidence="3">The sequence shown here is derived from an EMBL/GenBank/DDBJ whole genome shotgun (WGS) entry which is preliminary data.</text>
</comment>
<evidence type="ECO:0000313" key="3">
    <source>
        <dbReference type="EMBL" id="MEA9357679.1"/>
    </source>
</evidence>
<dbReference type="EMBL" id="JAYGJQ010000002">
    <property type="protein sequence ID" value="MEA9357679.1"/>
    <property type="molecule type" value="Genomic_DNA"/>
</dbReference>